<proteinExistence type="inferred from homology"/>
<name>A0AA49GMQ6_9BACT</name>
<gene>
    <name evidence="4" type="ORF">K4G66_32200</name>
</gene>
<dbReference type="Pfam" id="PF10282">
    <property type="entry name" value="Lactonase"/>
    <property type="match status" value="1"/>
</dbReference>
<keyword evidence="2" id="KW-0313">Glucose metabolism</keyword>
<dbReference type="AlphaFoldDB" id="A0AA49GMQ6"/>
<reference evidence="4" key="1">
    <citation type="journal article" date="2023" name="Comput. Struct. Biotechnol. J.">
        <title>Discovery of a novel marine Bacteroidetes with a rich repertoire of carbohydrate-active enzymes.</title>
        <authorList>
            <person name="Chen B."/>
            <person name="Liu G."/>
            <person name="Chen Q."/>
            <person name="Wang H."/>
            <person name="Liu L."/>
            <person name="Tang K."/>
        </authorList>
    </citation>
    <scope>NUCLEOTIDE SEQUENCE</scope>
    <source>
        <strain evidence="4">TK19036</strain>
    </source>
</reference>
<evidence type="ECO:0000256" key="2">
    <source>
        <dbReference type="ARBA" id="ARBA00022526"/>
    </source>
</evidence>
<dbReference type="EMBL" id="CP120682">
    <property type="protein sequence ID" value="WKN37033.1"/>
    <property type="molecule type" value="Genomic_DNA"/>
</dbReference>
<reference evidence="4" key="2">
    <citation type="journal article" date="2024" name="Antonie Van Leeuwenhoek">
        <title>Roseihalotalea indica gen. nov., sp. nov., a halophilic Bacteroidetes from mesopelagic Southwest Indian Ocean with higher carbohydrate metabolic potential.</title>
        <authorList>
            <person name="Chen B."/>
            <person name="Zhang M."/>
            <person name="Lin D."/>
            <person name="Ye J."/>
            <person name="Tang K."/>
        </authorList>
    </citation>
    <scope>NUCLEOTIDE SEQUENCE</scope>
    <source>
        <strain evidence="4">TK19036</strain>
    </source>
</reference>
<dbReference type="InterPro" id="IPR019405">
    <property type="entry name" value="Lactonase_7-beta_prop"/>
</dbReference>
<evidence type="ECO:0000256" key="1">
    <source>
        <dbReference type="ARBA" id="ARBA00005564"/>
    </source>
</evidence>
<dbReference type="GO" id="GO:0017057">
    <property type="term" value="F:6-phosphogluconolactonase activity"/>
    <property type="evidence" value="ECO:0007669"/>
    <property type="project" value="TreeGrafter"/>
</dbReference>
<feature type="signal peptide" evidence="3">
    <location>
        <begin position="1"/>
        <end position="23"/>
    </location>
</feature>
<dbReference type="InterPro" id="IPR015943">
    <property type="entry name" value="WD40/YVTN_repeat-like_dom_sf"/>
</dbReference>
<sequence>MKKLINHLFILATSAIITSQAWAQEVLYVGTYSVRGSEGIYAYTYNREQQTFDLLQTTTTAESPSFLALSPDGQYLYSTNRGGVKGSPDTGSVSAFSVESESGELTLINEMSSYGVSPCHVQVDDENDWLYVSHYGGGSLSVFPIGPEGEIKAFADSVQHTGHSVNPNRQDAPHVHSIQAIPQTNYFIVADLGLDQLKIYQMNEGDISAAPVPFIATEKGAGPRHFVQAEGSPYIYVAEELTSTVSVHTLNMKKKNTRQIQRLSTLPEGFSGNNTVADIHISPDGKFLYVSNRGHDSLAIFEINAKDGTLTARGHQPTQGKTPRNFMIDPKGEFVLVANQDTDNVVFFQRDAATGQLTSTGTELSIPSPVCLIMGDAEKGASKQETGK</sequence>
<keyword evidence="2" id="KW-0119">Carbohydrate metabolism</keyword>
<dbReference type="Gene3D" id="2.130.10.10">
    <property type="entry name" value="YVTN repeat-like/Quinoprotein amine dehydrogenase"/>
    <property type="match status" value="1"/>
</dbReference>
<comment type="similarity">
    <text evidence="1">Belongs to the cycloisomerase 2 family.</text>
</comment>
<feature type="chain" id="PRO_5041206935" evidence="3">
    <location>
        <begin position="24"/>
        <end position="388"/>
    </location>
</feature>
<dbReference type="PANTHER" id="PTHR30344">
    <property type="entry name" value="6-PHOSPHOGLUCONOLACTONASE-RELATED"/>
    <property type="match status" value="1"/>
</dbReference>
<keyword evidence="3" id="KW-0732">Signal</keyword>
<dbReference type="SUPFAM" id="SSF51004">
    <property type="entry name" value="C-terminal (heme d1) domain of cytochrome cd1-nitrite reductase"/>
    <property type="match status" value="1"/>
</dbReference>
<dbReference type="InterPro" id="IPR011048">
    <property type="entry name" value="Haem_d1_sf"/>
</dbReference>
<dbReference type="PANTHER" id="PTHR30344:SF1">
    <property type="entry name" value="6-PHOSPHOGLUCONOLACTONASE"/>
    <property type="match status" value="1"/>
</dbReference>
<accession>A0AA49GMQ6</accession>
<evidence type="ECO:0000256" key="3">
    <source>
        <dbReference type="SAM" id="SignalP"/>
    </source>
</evidence>
<protein>
    <submittedName>
        <fullName evidence="4">Lactonase family protein</fullName>
    </submittedName>
</protein>
<evidence type="ECO:0000313" key="4">
    <source>
        <dbReference type="EMBL" id="WKN37033.1"/>
    </source>
</evidence>
<dbReference type="GO" id="GO:0006006">
    <property type="term" value="P:glucose metabolic process"/>
    <property type="evidence" value="ECO:0007669"/>
    <property type="project" value="UniProtKB-KW"/>
</dbReference>
<organism evidence="4">
    <name type="scientific">Roseihalotalea indica</name>
    <dbReference type="NCBI Taxonomy" id="2867963"/>
    <lineage>
        <taxon>Bacteria</taxon>
        <taxon>Pseudomonadati</taxon>
        <taxon>Bacteroidota</taxon>
        <taxon>Cytophagia</taxon>
        <taxon>Cytophagales</taxon>
        <taxon>Catalimonadaceae</taxon>
        <taxon>Roseihalotalea</taxon>
    </lineage>
</organism>
<dbReference type="InterPro" id="IPR050282">
    <property type="entry name" value="Cycloisomerase_2"/>
</dbReference>